<feature type="domain" description="PiggyBac transposable element-derived protein" evidence="1">
    <location>
        <begin position="8"/>
        <end position="118"/>
    </location>
</feature>
<keyword evidence="3" id="KW-1185">Reference proteome</keyword>
<reference evidence="2" key="1">
    <citation type="submission" date="2020-08" db="EMBL/GenBank/DDBJ databases">
        <title>Multicomponent nature underlies the extraordinary mechanical properties of spider dragline silk.</title>
        <authorList>
            <person name="Kono N."/>
            <person name="Nakamura H."/>
            <person name="Mori M."/>
            <person name="Yoshida Y."/>
            <person name="Ohtoshi R."/>
            <person name="Malay A.D."/>
            <person name="Moran D.A.P."/>
            <person name="Tomita M."/>
            <person name="Numata K."/>
            <person name="Arakawa K."/>
        </authorList>
    </citation>
    <scope>NUCLEOTIDE SEQUENCE</scope>
</reference>
<dbReference type="EMBL" id="BMAV01004627">
    <property type="protein sequence ID" value="GFY45110.1"/>
    <property type="molecule type" value="Genomic_DNA"/>
</dbReference>
<organism evidence="2 3">
    <name type="scientific">Trichonephila inaurata madagascariensis</name>
    <dbReference type="NCBI Taxonomy" id="2747483"/>
    <lineage>
        <taxon>Eukaryota</taxon>
        <taxon>Metazoa</taxon>
        <taxon>Ecdysozoa</taxon>
        <taxon>Arthropoda</taxon>
        <taxon>Chelicerata</taxon>
        <taxon>Arachnida</taxon>
        <taxon>Araneae</taxon>
        <taxon>Araneomorphae</taxon>
        <taxon>Entelegynae</taxon>
        <taxon>Araneoidea</taxon>
        <taxon>Nephilidae</taxon>
        <taxon>Trichonephila</taxon>
        <taxon>Trichonephila inaurata</taxon>
    </lineage>
</organism>
<name>A0A8X6X1C8_9ARAC</name>
<dbReference type="InterPro" id="IPR029526">
    <property type="entry name" value="PGBD"/>
</dbReference>
<dbReference type="OrthoDB" id="6437305at2759"/>
<evidence type="ECO:0000313" key="2">
    <source>
        <dbReference type="EMBL" id="GFY45110.1"/>
    </source>
</evidence>
<dbReference type="InterPro" id="IPR052638">
    <property type="entry name" value="PiggyBac_TE-derived"/>
</dbReference>
<dbReference type="Proteomes" id="UP000886998">
    <property type="component" value="Unassembled WGS sequence"/>
</dbReference>
<dbReference type="PANTHER" id="PTHR47055">
    <property type="entry name" value="DDE_TNP_1_7 DOMAIN-CONTAINING PROTEIN"/>
    <property type="match status" value="1"/>
</dbReference>
<dbReference type="GO" id="GO:0043565">
    <property type="term" value="F:sequence-specific DNA binding"/>
    <property type="evidence" value="ECO:0007669"/>
    <property type="project" value="TreeGrafter"/>
</dbReference>
<dbReference type="AlphaFoldDB" id="A0A8X6X1C8"/>
<evidence type="ECO:0000313" key="3">
    <source>
        <dbReference type="Proteomes" id="UP000886998"/>
    </source>
</evidence>
<accession>A0A8X6X1C8</accession>
<comment type="caution">
    <text evidence="2">The sequence shown here is derived from an EMBL/GenBank/DDBJ whole genome shotgun (WGS) entry which is preliminary data.</text>
</comment>
<sequence>MYYGMNNLKQFIRSKPIRFGFKLWALSGNEGYCYNFYLYCVKKSHARNDTHLGTLVVMKLTENIVNPFSNILYLDNFFTSIDLLENLGEQGSRTTGTIPENRINVECPLEGSKSMRQKEKRHV</sequence>
<protein>
    <submittedName>
        <fullName evidence="2">Zinc finger protein</fullName>
    </submittedName>
</protein>
<evidence type="ECO:0000259" key="1">
    <source>
        <dbReference type="Pfam" id="PF13843"/>
    </source>
</evidence>
<dbReference type="Pfam" id="PF13843">
    <property type="entry name" value="DDE_Tnp_1_7"/>
    <property type="match status" value="1"/>
</dbReference>
<proteinExistence type="predicted"/>
<gene>
    <name evidence="2" type="primary">NCL1_41078</name>
    <name evidence="2" type="ORF">TNIN_222711</name>
</gene>
<dbReference type="PANTHER" id="PTHR47055:SF3">
    <property type="entry name" value="PHORBOL-ESTER_DAG-TYPE DOMAIN-CONTAINING PROTEIN"/>
    <property type="match status" value="1"/>
</dbReference>